<dbReference type="InterPro" id="IPR001647">
    <property type="entry name" value="HTH_TetR"/>
</dbReference>
<gene>
    <name evidence="7" type="ORF">M1L60_24255</name>
</gene>
<protein>
    <submittedName>
        <fullName evidence="7">TetR/AcrR family transcriptional regulator</fullName>
    </submittedName>
</protein>
<feature type="domain" description="HTH tetR-type" evidence="6">
    <location>
        <begin position="14"/>
        <end position="74"/>
    </location>
</feature>
<dbReference type="SUPFAM" id="SSF48498">
    <property type="entry name" value="Tetracyclin repressor-like, C-terminal domain"/>
    <property type="match status" value="1"/>
</dbReference>
<comment type="caution">
    <text evidence="7">The sequence shown here is derived from an EMBL/GenBank/DDBJ whole genome shotgun (WGS) entry which is preliminary data.</text>
</comment>
<feature type="DNA-binding region" description="H-T-H motif" evidence="5">
    <location>
        <begin position="37"/>
        <end position="56"/>
    </location>
</feature>
<dbReference type="PANTHER" id="PTHR30055">
    <property type="entry name" value="HTH-TYPE TRANSCRIPTIONAL REGULATOR RUTR"/>
    <property type="match status" value="1"/>
</dbReference>
<evidence type="ECO:0000259" key="6">
    <source>
        <dbReference type="PROSITE" id="PS50977"/>
    </source>
</evidence>
<dbReference type="InterPro" id="IPR039538">
    <property type="entry name" value="BetI_C"/>
</dbReference>
<evidence type="ECO:0000256" key="1">
    <source>
        <dbReference type="ARBA" id="ARBA00022491"/>
    </source>
</evidence>
<dbReference type="InterPro" id="IPR009057">
    <property type="entry name" value="Homeodomain-like_sf"/>
</dbReference>
<dbReference type="PRINTS" id="PR00455">
    <property type="entry name" value="HTHTETR"/>
</dbReference>
<evidence type="ECO:0000256" key="4">
    <source>
        <dbReference type="ARBA" id="ARBA00023163"/>
    </source>
</evidence>
<dbReference type="SUPFAM" id="SSF46689">
    <property type="entry name" value="Homeodomain-like"/>
    <property type="match status" value="1"/>
</dbReference>
<proteinExistence type="predicted"/>
<keyword evidence="2" id="KW-0805">Transcription regulation</keyword>
<dbReference type="InterPro" id="IPR036271">
    <property type="entry name" value="Tet_transcr_reg_TetR-rel_C_sf"/>
</dbReference>
<organism evidence="7 8">
    <name type="scientific">Paractinoplanes aksuensis</name>
    <dbReference type="NCBI Taxonomy" id="2939490"/>
    <lineage>
        <taxon>Bacteria</taxon>
        <taxon>Bacillati</taxon>
        <taxon>Actinomycetota</taxon>
        <taxon>Actinomycetes</taxon>
        <taxon>Micromonosporales</taxon>
        <taxon>Micromonosporaceae</taxon>
        <taxon>Paractinoplanes</taxon>
    </lineage>
</organism>
<evidence type="ECO:0000313" key="7">
    <source>
        <dbReference type="EMBL" id="MCO8273713.1"/>
    </source>
</evidence>
<dbReference type="PANTHER" id="PTHR30055:SF226">
    <property type="entry name" value="HTH-TYPE TRANSCRIPTIONAL REGULATOR PKSA"/>
    <property type="match status" value="1"/>
</dbReference>
<evidence type="ECO:0000256" key="5">
    <source>
        <dbReference type="PROSITE-ProRule" id="PRU00335"/>
    </source>
</evidence>
<evidence type="ECO:0000313" key="8">
    <source>
        <dbReference type="Proteomes" id="UP001523369"/>
    </source>
</evidence>
<keyword evidence="4" id="KW-0804">Transcription</keyword>
<dbReference type="PROSITE" id="PS50977">
    <property type="entry name" value="HTH_TETR_2"/>
    <property type="match status" value="1"/>
</dbReference>
<dbReference type="InterPro" id="IPR050109">
    <property type="entry name" value="HTH-type_TetR-like_transc_reg"/>
</dbReference>
<dbReference type="EMBL" id="JAMYJR010000027">
    <property type="protein sequence ID" value="MCO8273713.1"/>
    <property type="molecule type" value="Genomic_DNA"/>
</dbReference>
<keyword evidence="3 5" id="KW-0238">DNA-binding</keyword>
<dbReference type="Proteomes" id="UP001523369">
    <property type="component" value="Unassembled WGS sequence"/>
</dbReference>
<dbReference type="RefSeq" id="WP_253239792.1">
    <property type="nucleotide sequence ID" value="NZ_JAMYJR010000027.1"/>
</dbReference>
<keyword evidence="8" id="KW-1185">Reference proteome</keyword>
<evidence type="ECO:0000256" key="2">
    <source>
        <dbReference type="ARBA" id="ARBA00023015"/>
    </source>
</evidence>
<name>A0ABT1DSA9_9ACTN</name>
<dbReference type="Pfam" id="PF13977">
    <property type="entry name" value="TetR_C_6"/>
    <property type="match status" value="1"/>
</dbReference>
<keyword evidence="1" id="KW-0678">Repressor</keyword>
<dbReference type="Gene3D" id="1.10.357.10">
    <property type="entry name" value="Tetracycline Repressor, domain 2"/>
    <property type="match status" value="1"/>
</dbReference>
<accession>A0ABT1DSA9</accession>
<sequence length="204" mass="22230">MTTERVRRTPERSDAARERVLHAALRAIAANGYRGSTLAVIAADAGLTTAGLLHHFPSKEHLLVAVLAERDRLDTAHFELSGCRGFAALDRLVELVRYNAMLPGLVQAFTVLLGESVGSDHPAREWLRDRYPRIRADIAQALRGGIDLGEIRPDVNCDAKAAEIVAMMDGLQVQWLLDPDQVDMAAIFADFIAVVRRAVAVGNG</sequence>
<reference evidence="7 8" key="1">
    <citation type="submission" date="2022-06" db="EMBL/GenBank/DDBJ databases">
        <title>New Species of the Genus Actinoplanes, ActinopZanes ferrugineus.</title>
        <authorList>
            <person name="Ding P."/>
        </authorList>
    </citation>
    <scope>NUCLEOTIDE SEQUENCE [LARGE SCALE GENOMIC DNA]</scope>
    <source>
        <strain evidence="7 8">TRM88003</strain>
    </source>
</reference>
<dbReference type="Pfam" id="PF00440">
    <property type="entry name" value="TetR_N"/>
    <property type="match status" value="1"/>
</dbReference>
<evidence type="ECO:0000256" key="3">
    <source>
        <dbReference type="ARBA" id="ARBA00023125"/>
    </source>
</evidence>